<dbReference type="AlphaFoldDB" id="A0AAD7S0D3"/>
<gene>
    <name evidence="2" type="ORF">AAFF_G00058740</name>
</gene>
<feature type="region of interest" description="Disordered" evidence="1">
    <location>
        <begin position="11"/>
        <end position="154"/>
    </location>
</feature>
<sequence>MRVYLFASALSDEGPPLCRPPGPSLAHEGPRRDRCGGPLGREAERGKKTKSRATEGIQKRTSVGTTKRWRRISLSAAARRERAPCSDTGSSWVAARGGGEGTAPVTPRRQAQFPRLLNPRGSRPPISWKRSGPVKQAEEWPRPEGGAALETVPRSAMLGSVSRLRVGPP</sequence>
<accession>A0AAD7S0D3</accession>
<keyword evidence="3" id="KW-1185">Reference proteome</keyword>
<evidence type="ECO:0000313" key="2">
    <source>
        <dbReference type="EMBL" id="KAJ8393655.1"/>
    </source>
</evidence>
<feature type="compositionally biased region" description="Basic and acidic residues" evidence="1">
    <location>
        <begin position="28"/>
        <end position="46"/>
    </location>
</feature>
<evidence type="ECO:0000256" key="1">
    <source>
        <dbReference type="SAM" id="MobiDB-lite"/>
    </source>
</evidence>
<protein>
    <submittedName>
        <fullName evidence="2">Uncharacterized protein</fullName>
    </submittedName>
</protein>
<comment type="caution">
    <text evidence="2">The sequence shown here is derived from an EMBL/GenBank/DDBJ whole genome shotgun (WGS) entry which is preliminary data.</text>
</comment>
<organism evidence="2 3">
    <name type="scientific">Aldrovandia affinis</name>
    <dbReference type="NCBI Taxonomy" id="143900"/>
    <lineage>
        <taxon>Eukaryota</taxon>
        <taxon>Metazoa</taxon>
        <taxon>Chordata</taxon>
        <taxon>Craniata</taxon>
        <taxon>Vertebrata</taxon>
        <taxon>Euteleostomi</taxon>
        <taxon>Actinopterygii</taxon>
        <taxon>Neopterygii</taxon>
        <taxon>Teleostei</taxon>
        <taxon>Notacanthiformes</taxon>
        <taxon>Halosauridae</taxon>
        <taxon>Aldrovandia</taxon>
    </lineage>
</organism>
<dbReference type="EMBL" id="JAINUG010000135">
    <property type="protein sequence ID" value="KAJ8393655.1"/>
    <property type="molecule type" value="Genomic_DNA"/>
</dbReference>
<proteinExistence type="predicted"/>
<dbReference type="Proteomes" id="UP001221898">
    <property type="component" value="Unassembled WGS sequence"/>
</dbReference>
<reference evidence="2" key="1">
    <citation type="journal article" date="2023" name="Science">
        <title>Genome structures resolve the early diversification of teleost fishes.</title>
        <authorList>
            <person name="Parey E."/>
            <person name="Louis A."/>
            <person name="Montfort J."/>
            <person name="Bouchez O."/>
            <person name="Roques C."/>
            <person name="Iampietro C."/>
            <person name="Lluch J."/>
            <person name="Castinel A."/>
            <person name="Donnadieu C."/>
            <person name="Desvignes T."/>
            <person name="Floi Bucao C."/>
            <person name="Jouanno E."/>
            <person name="Wen M."/>
            <person name="Mejri S."/>
            <person name="Dirks R."/>
            <person name="Jansen H."/>
            <person name="Henkel C."/>
            <person name="Chen W.J."/>
            <person name="Zahm M."/>
            <person name="Cabau C."/>
            <person name="Klopp C."/>
            <person name="Thompson A.W."/>
            <person name="Robinson-Rechavi M."/>
            <person name="Braasch I."/>
            <person name="Lecointre G."/>
            <person name="Bobe J."/>
            <person name="Postlethwait J.H."/>
            <person name="Berthelot C."/>
            <person name="Roest Crollius H."/>
            <person name="Guiguen Y."/>
        </authorList>
    </citation>
    <scope>NUCLEOTIDE SEQUENCE</scope>
    <source>
        <strain evidence="2">NC1722</strain>
    </source>
</reference>
<evidence type="ECO:0000313" key="3">
    <source>
        <dbReference type="Proteomes" id="UP001221898"/>
    </source>
</evidence>
<name>A0AAD7S0D3_9TELE</name>